<sequence length="725" mass="80395">MRMTDLDKIPSGLLKSIFMECADPLGVLDAEGKFILWNPAAERLFGYSAEEVMGTAPSQLFVPEEQENQSRRERIARVLAGQPARFEALRRRKDGTLIPLEISLTPIKDEAGNVIARFSIYWDIRERKHAEERLQRTARSLRMLSDCNQALLRARAEAELLDEICRIIVEKGEYPLAWVGYAEDDPQKTIRPMASHGKGADYLKSARFSWADTLWGQGPAGIAIRTGQPANFENIMRDSRFLPWQALARERGFQSCIAFPLHASQGVLGALAVYSGKAGAFDQKEIDILNENAKDLAYGINALRKDREREDFLKQLTTFHAIAGKLNESLALDAVLGHIVQAAKEILQVALAAIFMVQDGKVHLKAETPGQPDEGFRPLPIGEGLIGRIVGRGEMVHCPRLDEDGHWLNGAWSGKRGVNAMLALPLHDGERTVGVLGLFTPEERRYTGNELRLIFSFVQYASIAIRNAESHSRLESTYRELERSQKLLIRSEKLSSIGTLAAGAAHEILNPTNVISLYAQRLREESEKGSPLGQAAEVICRNVSRIVKICDDLRRFSRDEKPQFHPFDPDETLRTSHRLLERQIALASISLDERMSGTPACVMGDKHQMEQVFFNLIKNAIEAMPEGGRLTVASRKLDEGEGGWECRIADTGVGIPREAMDKIFDPFFTTKPEDKGTGLGLAVSHGIVEGHGGQLWAESAPGRGTTFFVLLPLAEKAPLPSNGKA</sequence>
<dbReference type="SUPFAM" id="SSF47384">
    <property type="entry name" value="Homodimeric domain of signal transducing histidine kinase"/>
    <property type="match status" value="1"/>
</dbReference>
<name>A0A932MMB3_UNCTE</name>
<evidence type="ECO:0000256" key="8">
    <source>
        <dbReference type="ARBA" id="ARBA00023012"/>
    </source>
</evidence>
<feature type="domain" description="Histidine kinase" evidence="9">
    <location>
        <begin position="503"/>
        <end position="715"/>
    </location>
</feature>
<evidence type="ECO:0000259" key="11">
    <source>
        <dbReference type="PROSITE" id="PS50113"/>
    </source>
</evidence>
<keyword evidence="5" id="KW-0547">Nucleotide-binding</keyword>
<evidence type="ECO:0000256" key="5">
    <source>
        <dbReference type="ARBA" id="ARBA00022741"/>
    </source>
</evidence>
<protein>
    <recommendedName>
        <fullName evidence="2">histidine kinase</fullName>
        <ecNumber evidence="2">2.7.13.3</ecNumber>
    </recommendedName>
</protein>
<reference evidence="12" key="1">
    <citation type="submission" date="2020-07" db="EMBL/GenBank/DDBJ databases">
        <title>Huge and variable diversity of episymbiotic CPR bacteria and DPANN archaea in groundwater ecosystems.</title>
        <authorList>
            <person name="He C.Y."/>
            <person name="Keren R."/>
            <person name="Whittaker M."/>
            <person name="Farag I.F."/>
            <person name="Doudna J."/>
            <person name="Cate J.H.D."/>
            <person name="Banfield J.F."/>
        </authorList>
    </citation>
    <scope>NUCLEOTIDE SEQUENCE</scope>
    <source>
        <strain evidence="12">NC_groundwater_763_Ag_S-0.2um_68_21</strain>
    </source>
</reference>
<dbReference type="InterPro" id="IPR003018">
    <property type="entry name" value="GAF"/>
</dbReference>
<dbReference type="SMART" id="SM00065">
    <property type="entry name" value="GAF"/>
    <property type="match status" value="2"/>
</dbReference>
<dbReference type="InterPro" id="IPR036097">
    <property type="entry name" value="HisK_dim/P_sf"/>
</dbReference>
<evidence type="ECO:0000259" key="9">
    <source>
        <dbReference type="PROSITE" id="PS50109"/>
    </source>
</evidence>
<dbReference type="SMART" id="SM00388">
    <property type="entry name" value="HisKA"/>
    <property type="match status" value="1"/>
</dbReference>
<proteinExistence type="predicted"/>
<dbReference type="Gene3D" id="3.30.565.10">
    <property type="entry name" value="Histidine kinase-like ATPase, C-terminal domain"/>
    <property type="match status" value="1"/>
</dbReference>
<dbReference type="PANTHER" id="PTHR43065:SF10">
    <property type="entry name" value="PEROXIDE STRESS-ACTIVATED HISTIDINE KINASE MAK3"/>
    <property type="match status" value="1"/>
</dbReference>
<dbReference type="PROSITE" id="PS50109">
    <property type="entry name" value="HIS_KIN"/>
    <property type="match status" value="1"/>
</dbReference>
<evidence type="ECO:0000256" key="1">
    <source>
        <dbReference type="ARBA" id="ARBA00000085"/>
    </source>
</evidence>
<feature type="domain" description="PAC" evidence="11">
    <location>
        <begin position="82"/>
        <end position="136"/>
    </location>
</feature>
<dbReference type="Pfam" id="PF08448">
    <property type="entry name" value="PAS_4"/>
    <property type="match status" value="1"/>
</dbReference>
<dbReference type="InterPro" id="IPR036890">
    <property type="entry name" value="HATPase_C_sf"/>
</dbReference>
<dbReference type="Pfam" id="PF13185">
    <property type="entry name" value="GAF_2"/>
    <property type="match status" value="2"/>
</dbReference>
<dbReference type="CDD" id="cd00082">
    <property type="entry name" value="HisKA"/>
    <property type="match status" value="1"/>
</dbReference>
<keyword evidence="4" id="KW-0808">Transferase</keyword>
<evidence type="ECO:0000256" key="4">
    <source>
        <dbReference type="ARBA" id="ARBA00022679"/>
    </source>
</evidence>
<dbReference type="AlphaFoldDB" id="A0A932MMB3"/>
<evidence type="ECO:0000256" key="2">
    <source>
        <dbReference type="ARBA" id="ARBA00012438"/>
    </source>
</evidence>
<evidence type="ECO:0000256" key="6">
    <source>
        <dbReference type="ARBA" id="ARBA00022777"/>
    </source>
</evidence>
<comment type="catalytic activity">
    <reaction evidence="1">
        <text>ATP + protein L-histidine = ADP + protein N-phospho-L-histidine.</text>
        <dbReference type="EC" id="2.7.13.3"/>
    </reaction>
</comment>
<dbReference type="InterPro" id="IPR013656">
    <property type="entry name" value="PAS_4"/>
</dbReference>
<evidence type="ECO:0000259" key="10">
    <source>
        <dbReference type="PROSITE" id="PS50112"/>
    </source>
</evidence>
<dbReference type="SMART" id="SM00387">
    <property type="entry name" value="HATPase_c"/>
    <property type="match status" value="1"/>
</dbReference>
<dbReference type="InterPro" id="IPR000700">
    <property type="entry name" value="PAS-assoc_C"/>
</dbReference>
<dbReference type="InterPro" id="IPR035965">
    <property type="entry name" value="PAS-like_dom_sf"/>
</dbReference>
<evidence type="ECO:0000256" key="7">
    <source>
        <dbReference type="ARBA" id="ARBA00022840"/>
    </source>
</evidence>
<dbReference type="SUPFAM" id="SSF55785">
    <property type="entry name" value="PYP-like sensor domain (PAS domain)"/>
    <property type="match status" value="1"/>
</dbReference>
<dbReference type="GO" id="GO:0000155">
    <property type="term" value="F:phosphorelay sensor kinase activity"/>
    <property type="evidence" value="ECO:0007669"/>
    <property type="project" value="InterPro"/>
</dbReference>
<dbReference type="InterPro" id="IPR029016">
    <property type="entry name" value="GAF-like_dom_sf"/>
</dbReference>
<dbReference type="CDD" id="cd00075">
    <property type="entry name" value="HATPase"/>
    <property type="match status" value="1"/>
</dbReference>
<dbReference type="SUPFAM" id="SSF55874">
    <property type="entry name" value="ATPase domain of HSP90 chaperone/DNA topoisomerase II/histidine kinase"/>
    <property type="match status" value="1"/>
</dbReference>
<comment type="caution">
    <text evidence="12">The sequence shown here is derived from an EMBL/GenBank/DDBJ whole genome shotgun (WGS) entry which is preliminary data.</text>
</comment>
<dbReference type="CDD" id="cd00130">
    <property type="entry name" value="PAS"/>
    <property type="match status" value="1"/>
</dbReference>
<gene>
    <name evidence="12" type="ORF">HYZ11_02755</name>
</gene>
<dbReference type="InterPro" id="IPR005467">
    <property type="entry name" value="His_kinase_dom"/>
</dbReference>
<keyword evidence="6" id="KW-0418">Kinase</keyword>
<accession>A0A932MMB3</accession>
<feature type="domain" description="PAS" evidence="10">
    <location>
        <begin position="10"/>
        <end position="82"/>
    </location>
</feature>
<dbReference type="SMART" id="SM00091">
    <property type="entry name" value="PAS"/>
    <property type="match status" value="1"/>
</dbReference>
<dbReference type="Proteomes" id="UP000782312">
    <property type="component" value="Unassembled WGS sequence"/>
</dbReference>
<evidence type="ECO:0000256" key="3">
    <source>
        <dbReference type="ARBA" id="ARBA00022553"/>
    </source>
</evidence>
<dbReference type="InterPro" id="IPR003661">
    <property type="entry name" value="HisK_dim/P_dom"/>
</dbReference>
<dbReference type="SUPFAM" id="SSF55781">
    <property type="entry name" value="GAF domain-like"/>
    <property type="match status" value="2"/>
</dbReference>
<dbReference type="GO" id="GO:0005524">
    <property type="term" value="F:ATP binding"/>
    <property type="evidence" value="ECO:0007669"/>
    <property type="project" value="UniProtKB-KW"/>
</dbReference>
<dbReference type="PROSITE" id="PS50112">
    <property type="entry name" value="PAS"/>
    <property type="match status" value="1"/>
</dbReference>
<dbReference type="Gene3D" id="1.10.287.130">
    <property type="match status" value="1"/>
</dbReference>
<dbReference type="EC" id="2.7.13.3" evidence="2"/>
<dbReference type="Pfam" id="PF00512">
    <property type="entry name" value="HisKA"/>
    <property type="match status" value="1"/>
</dbReference>
<dbReference type="PANTHER" id="PTHR43065">
    <property type="entry name" value="SENSOR HISTIDINE KINASE"/>
    <property type="match status" value="1"/>
</dbReference>
<dbReference type="NCBIfam" id="TIGR00229">
    <property type="entry name" value="sensory_box"/>
    <property type="match status" value="1"/>
</dbReference>
<dbReference type="PRINTS" id="PR00344">
    <property type="entry name" value="BCTRLSENSOR"/>
</dbReference>
<dbReference type="PROSITE" id="PS50113">
    <property type="entry name" value="PAC"/>
    <property type="match status" value="1"/>
</dbReference>
<dbReference type="Gene3D" id="3.30.450.20">
    <property type="entry name" value="PAS domain"/>
    <property type="match status" value="1"/>
</dbReference>
<dbReference type="EMBL" id="JACPUR010000004">
    <property type="protein sequence ID" value="MBI3126508.1"/>
    <property type="molecule type" value="Genomic_DNA"/>
</dbReference>
<dbReference type="Gene3D" id="3.30.450.40">
    <property type="match status" value="2"/>
</dbReference>
<keyword evidence="7" id="KW-0067">ATP-binding</keyword>
<evidence type="ECO:0000313" key="12">
    <source>
        <dbReference type="EMBL" id="MBI3126508.1"/>
    </source>
</evidence>
<organism evidence="12 13">
    <name type="scientific">Tectimicrobiota bacterium</name>
    <dbReference type="NCBI Taxonomy" id="2528274"/>
    <lineage>
        <taxon>Bacteria</taxon>
        <taxon>Pseudomonadati</taxon>
        <taxon>Nitrospinota/Tectimicrobiota group</taxon>
        <taxon>Candidatus Tectimicrobiota</taxon>
    </lineage>
</organism>
<dbReference type="InterPro" id="IPR004358">
    <property type="entry name" value="Sig_transdc_His_kin-like_C"/>
</dbReference>
<keyword evidence="8" id="KW-0902">Two-component regulatory system</keyword>
<dbReference type="Pfam" id="PF02518">
    <property type="entry name" value="HATPase_c"/>
    <property type="match status" value="1"/>
</dbReference>
<evidence type="ECO:0000313" key="13">
    <source>
        <dbReference type="Proteomes" id="UP000782312"/>
    </source>
</evidence>
<keyword evidence="3" id="KW-0597">Phosphoprotein</keyword>
<dbReference type="InterPro" id="IPR000014">
    <property type="entry name" value="PAS"/>
</dbReference>
<dbReference type="InterPro" id="IPR003594">
    <property type="entry name" value="HATPase_dom"/>
</dbReference>